<comment type="caution">
    <text evidence="1">The sequence shown here is derived from an EMBL/GenBank/DDBJ whole genome shotgun (WGS) entry which is preliminary data.</text>
</comment>
<accession>A0A844AZH3</accession>
<dbReference type="PRINTS" id="PR00313">
    <property type="entry name" value="CABNDNGRPT"/>
</dbReference>
<dbReference type="InterPro" id="IPR055151">
    <property type="entry name" value="GH113"/>
</dbReference>
<dbReference type="EMBL" id="WJBU01000010">
    <property type="protein sequence ID" value="MRD47818.1"/>
    <property type="molecule type" value="Genomic_DNA"/>
</dbReference>
<keyword evidence="2" id="KW-1185">Reference proteome</keyword>
<dbReference type="InterPro" id="IPR017853">
    <property type="entry name" value="GH"/>
</dbReference>
<proteinExistence type="predicted"/>
<protein>
    <recommendedName>
        <fullName evidence="3">Hemolysin-type calcium-binding repeat-containing protein</fullName>
    </recommendedName>
</protein>
<dbReference type="InterPro" id="IPR001343">
    <property type="entry name" value="Hemolysn_Ca-bd"/>
</dbReference>
<dbReference type="Gene3D" id="2.150.10.10">
    <property type="entry name" value="Serralysin-like metalloprotease, C-terminal"/>
    <property type="match status" value="1"/>
</dbReference>
<dbReference type="Gene3D" id="3.20.20.80">
    <property type="entry name" value="Glycosidases"/>
    <property type="match status" value="1"/>
</dbReference>
<dbReference type="RefSeq" id="WP_153585149.1">
    <property type="nucleotide sequence ID" value="NZ_WJBU01000010.1"/>
</dbReference>
<dbReference type="SUPFAM" id="SSF51120">
    <property type="entry name" value="beta-Roll"/>
    <property type="match status" value="1"/>
</dbReference>
<evidence type="ECO:0008006" key="3">
    <source>
        <dbReference type="Google" id="ProtNLM"/>
    </source>
</evidence>
<sequence length="739" mass="78010">MSDVAPFDIQGIKIPLLQDFGQYADLQGGVLNTNWYTPWSDVIQSIKADGANNVTLMLSAGVLAHYDDNAFDPSLRYMPSDATVRALAEAIQAAGLSVTINLFAHVASTITGTSTGQDRPHPTDPALWMQNFGASVLHWAGFAQDIGALAFIPFGDETQHLLRDPTITQQWIDLTASIRATYSGILTTNWWTPGNGDSITSIPASVIEQLDMLGLGLFPNLTHDTNASQEALEASYSSDVHGNDVLDFIRGLGDRYDKPVWITDKAFHSFDGAAADEGRIFDPTIPLVQDLQEQVRLYESFLHVMTATNDGWLAGVSFQNFNNFIDGAVNTARFLDGPLSESPQNKPAEAVLAAWFNGLRQGPGITVVDDFHNGEVSGGYGHDTLTGGAGQDTLVGAVGDDLFVPGPANSTPLTGYMVDITLRGVLAGGATPVVSILDSDGHAFLTHTLTASLDPAQPGNSGPAEHLQFLTDDPAGFTIREDNWAFLGFSPQGNRFVRIEGITVNGVPLNLPQSLVYVTPEGQTQPGGFDSVHGGRFDVAISAAIAPVVISPSPDNDHVYGGDGIDTVQYAGVRAGYSLAHDGSALIVADTWGFDGNDTLAGVERLRFADGSIAMDLDGHAGTAAKVLASVFGAGVVDSPYYAGIALSLVDSGMTPTQLMSVALDFRLGAGYTAADMVALVYQNLAGQAPSPGELAYFVSLTGPSGFTPVALALLASDTPLNLANIDFAGLQSHGWEFM</sequence>
<dbReference type="SUPFAM" id="SSF51445">
    <property type="entry name" value="(Trans)glycosidases"/>
    <property type="match status" value="1"/>
</dbReference>
<dbReference type="OrthoDB" id="480426at2"/>
<dbReference type="AlphaFoldDB" id="A0A844AZH3"/>
<reference evidence="1 2" key="1">
    <citation type="submission" date="2019-11" db="EMBL/GenBank/DDBJ databases">
        <title>Caenimonas koreensis gen. nov., sp. nov., isolated from activated sludge.</title>
        <authorList>
            <person name="Seung H.R."/>
        </authorList>
    </citation>
    <scope>NUCLEOTIDE SEQUENCE [LARGE SCALE GENOMIC DNA]</scope>
    <source>
        <strain evidence="1 2">EMB320</strain>
    </source>
</reference>
<organism evidence="1 2">
    <name type="scientific">Caenimonas koreensis DSM 17982</name>
    <dbReference type="NCBI Taxonomy" id="1121255"/>
    <lineage>
        <taxon>Bacteria</taxon>
        <taxon>Pseudomonadati</taxon>
        <taxon>Pseudomonadota</taxon>
        <taxon>Betaproteobacteria</taxon>
        <taxon>Burkholderiales</taxon>
        <taxon>Comamonadaceae</taxon>
        <taxon>Caenimonas</taxon>
    </lineage>
</organism>
<dbReference type="Pfam" id="PF00353">
    <property type="entry name" value="HemolysinCabind"/>
    <property type="match status" value="2"/>
</dbReference>
<name>A0A844AZH3_9BURK</name>
<dbReference type="Proteomes" id="UP000487350">
    <property type="component" value="Unassembled WGS sequence"/>
</dbReference>
<evidence type="ECO:0000313" key="1">
    <source>
        <dbReference type="EMBL" id="MRD47818.1"/>
    </source>
</evidence>
<evidence type="ECO:0000313" key="2">
    <source>
        <dbReference type="Proteomes" id="UP000487350"/>
    </source>
</evidence>
<gene>
    <name evidence="1" type="ORF">GHT07_11055</name>
</gene>
<dbReference type="InterPro" id="IPR011049">
    <property type="entry name" value="Serralysin-like_metalloprot_C"/>
</dbReference>
<dbReference type="Pfam" id="PF22612">
    <property type="entry name" value="GH113"/>
    <property type="match status" value="1"/>
</dbReference>
<dbReference type="GO" id="GO:0005509">
    <property type="term" value="F:calcium ion binding"/>
    <property type="evidence" value="ECO:0007669"/>
    <property type="project" value="InterPro"/>
</dbReference>